<evidence type="ECO:0000313" key="2">
    <source>
        <dbReference type="EMBL" id="MPC99226.1"/>
    </source>
</evidence>
<keyword evidence="3" id="KW-1185">Reference proteome</keyword>
<keyword evidence="1" id="KW-0812">Transmembrane</keyword>
<organism evidence="2 3">
    <name type="scientific">Portunus trituberculatus</name>
    <name type="common">Swimming crab</name>
    <name type="synonym">Neptunus trituberculatus</name>
    <dbReference type="NCBI Taxonomy" id="210409"/>
    <lineage>
        <taxon>Eukaryota</taxon>
        <taxon>Metazoa</taxon>
        <taxon>Ecdysozoa</taxon>
        <taxon>Arthropoda</taxon>
        <taxon>Crustacea</taxon>
        <taxon>Multicrustacea</taxon>
        <taxon>Malacostraca</taxon>
        <taxon>Eumalacostraca</taxon>
        <taxon>Eucarida</taxon>
        <taxon>Decapoda</taxon>
        <taxon>Pleocyemata</taxon>
        <taxon>Brachyura</taxon>
        <taxon>Eubrachyura</taxon>
        <taxon>Portunoidea</taxon>
        <taxon>Portunidae</taxon>
        <taxon>Portuninae</taxon>
        <taxon>Portunus</taxon>
    </lineage>
</organism>
<gene>
    <name evidence="2" type="ORF">E2C01_094627</name>
</gene>
<accession>A0A5B7JY54</accession>
<protein>
    <submittedName>
        <fullName evidence="2">Uncharacterized protein</fullName>
    </submittedName>
</protein>
<keyword evidence="1" id="KW-0472">Membrane</keyword>
<evidence type="ECO:0000256" key="1">
    <source>
        <dbReference type="SAM" id="Phobius"/>
    </source>
</evidence>
<dbReference type="EMBL" id="VSRR010117485">
    <property type="protein sequence ID" value="MPC99226.1"/>
    <property type="molecule type" value="Genomic_DNA"/>
</dbReference>
<feature type="transmembrane region" description="Helical" evidence="1">
    <location>
        <begin position="12"/>
        <end position="30"/>
    </location>
</feature>
<keyword evidence="1" id="KW-1133">Transmembrane helix</keyword>
<sequence>MVVLDGALRELQVVVVVVVVVMVAAAVLRASRNGCPEGAKLVGSRQGTRRRQGEMESSFFFISIFSTTLTS</sequence>
<dbReference type="AlphaFoldDB" id="A0A5B7JY54"/>
<dbReference type="Proteomes" id="UP000324222">
    <property type="component" value="Unassembled WGS sequence"/>
</dbReference>
<proteinExistence type="predicted"/>
<comment type="caution">
    <text evidence="2">The sequence shown here is derived from an EMBL/GenBank/DDBJ whole genome shotgun (WGS) entry which is preliminary data.</text>
</comment>
<name>A0A5B7JY54_PORTR</name>
<evidence type="ECO:0000313" key="3">
    <source>
        <dbReference type="Proteomes" id="UP000324222"/>
    </source>
</evidence>
<reference evidence="2 3" key="1">
    <citation type="submission" date="2019-05" db="EMBL/GenBank/DDBJ databases">
        <title>Another draft genome of Portunus trituberculatus and its Hox gene families provides insights of decapod evolution.</title>
        <authorList>
            <person name="Jeong J.-H."/>
            <person name="Song I."/>
            <person name="Kim S."/>
            <person name="Choi T."/>
            <person name="Kim D."/>
            <person name="Ryu S."/>
            <person name="Kim W."/>
        </authorList>
    </citation>
    <scope>NUCLEOTIDE SEQUENCE [LARGE SCALE GENOMIC DNA]</scope>
    <source>
        <tissue evidence="2">Muscle</tissue>
    </source>
</reference>